<dbReference type="InterPro" id="IPR051560">
    <property type="entry name" value="MAM_domain-containing"/>
</dbReference>
<evidence type="ECO:0000256" key="3">
    <source>
        <dbReference type="ARBA" id="ARBA00022737"/>
    </source>
</evidence>
<dbReference type="PROSITE" id="PS50060">
    <property type="entry name" value="MAM_2"/>
    <property type="match status" value="2"/>
</dbReference>
<feature type="region of interest" description="Disordered" evidence="7">
    <location>
        <begin position="1"/>
        <end position="27"/>
    </location>
</feature>
<evidence type="ECO:0000313" key="11">
    <source>
        <dbReference type="Proteomes" id="UP000827092"/>
    </source>
</evidence>
<dbReference type="FunFam" id="2.10.25.10:FF:000255">
    <property type="entry name" value="Sushi, nidogen and EGF-like domains 1"/>
    <property type="match status" value="1"/>
</dbReference>
<dbReference type="PROSITE" id="PS50026">
    <property type="entry name" value="EGF_3"/>
    <property type="match status" value="3"/>
</dbReference>
<dbReference type="Gene3D" id="2.60.120.200">
    <property type="match status" value="2"/>
</dbReference>
<dbReference type="Proteomes" id="UP000827092">
    <property type="component" value="Unassembled WGS sequence"/>
</dbReference>
<feature type="compositionally biased region" description="Polar residues" evidence="7">
    <location>
        <begin position="1"/>
        <end position="17"/>
    </location>
</feature>
<dbReference type="CDD" id="cd06263">
    <property type="entry name" value="MAM"/>
    <property type="match status" value="1"/>
</dbReference>
<keyword evidence="5" id="KW-0325">Glycoprotein</keyword>
<dbReference type="SMART" id="SM00137">
    <property type="entry name" value="MAM"/>
    <property type="match status" value="1"/>
</dbReference>
<evidence type="ECO:0000259" key="8">
    <source>
        <dbReference type="PROSITE" id="PS50026"/>
    </source>
</evidence>
<dbReference type="Pfam" id="PF00008">
    <property type="entry name" value="EGF"/>
    <property type="match status" value="3"/>
</dbReference>
<dbReference type="PROSITE" id="PS00022">
    <property type="entry name" value="EGF_1"/>
    <property type="match status" value="3"/>
</dbReference>
<proteinExistence type="predicted"/>
<feature type="disulfide bond" evidence="6">
    <location>
        <begin position="541"/>
        <end position="550"/>
    </location>
</feature>
<evidence type="ECO:0000256" key="7">
    <source>
        <dbReference type="SAM" id="MobiDB-lite"/>
    </source>
</evidence>
<dbReference type="SMART" id="SM00181">
    <property type="entry name" value="EGF"/>
    <property type="match status" value="3"/>
</dbReference>
<feature type="domain" description="EGF-like" evidence="8">
    <location>
        <begin position="406"/>
        <end position="441"/>
    </location>
</feature>
<dbReference type="Pfam" id="PF00629">
    <property type="entry name" value="MAM"/>
    <property type="match status" value="2"/>
</dbReference>
<dbReference type="PROSITE" id="PS01186">
    <property type="entry name" value="EGF_2"/>
    <property type="match status" value="3"/>
</dbReference>
<organism evidence="10 11">
    <name type="scientific">Oedothorax gibbosus</name>
    <dbReference type="NCBI Taxonomy" id="931172"/>
    <lineage>
        <taxon>Eukaryota</taxon>
        <taxon>Metazoa</taxon>
        <taxon>Ecdysozoa</taxon>
        <taxon>Arthropoda</taxon>
        <taxon>Chelicerata</taxon>
        <taxon>Arachnida</taxon>
        <taxon>Araneae</taxon>
        <taxon>Araneomorphae</taxon>
        <taxon>Entelegynae</taxon>
        <taxon>Araneoidea</taxon>
        <taxon>Linyphiidae</taxon>
        <taxon>Erigoninae</taxon>
        <taxon>Oedothorax</taxon>
    </lineage>
</organism>
<dbReference type="InterPro" id="IPR013320">
    <property type="entry name" value="ConA-like_dom_sf"/>
</dbReference>
<dbReference type="InterPro" id="IPR000998">
    <property type="entry name" value="MAM_dom"/>
</dbReference>
<feature type="domain" description="EGF-like" evidence="8">
    <location>
        <begin position="515"/>
        <end position="551"/>
    </location>
</feature>
<dbReference type="AlphaFoldDB" id="A0AAV6TTJ1"/>
<dbReference type="InterPro" id="IPR000742">
    <property type="entry name" value="EGF"/>
</dbReference>
<accession>A0AAV6TTJ1</accession>
<feature type="domain" description="EGF-like" evidence="8">
    <location>
        <begin position="368"/>
        <end position="405"/>
    </location>
</feature>
<feature type="disulfide bond" evidence="6">
    <location>
        <begin position="395"/>
        <end position="404"/>
    </location>
</feature>
<keyword evidence="1 6" id="KW-0245">EGF-like domain</keyword>
<dbReference type="SUPFAM" id="SSF49899">
    <property type="entry name" value="Concanavalin A-like lectins/glucanases"/>
    <property type="match status" value="2"/>
</dbReference>
<dbReference type="Gene3D" id="2.10.25.10">
    <property type="entry name" value="Laminin"/>
    <property type="match status" value="3"/>
</dbReference>
<keyword evidence="11" id="KW-1185">Reference proteome</keyword>
<name>A0AAV6TTJ1_9ARAC</name>
<keyword evidence="2" id="KW-0732">Signal</keyword>
<sequence>MTYRSPQMHSKNNSSPDGASMDFKEDCTDGSDEDHCGQCDFHEDMCGLVTVGSFSSYKWQRAQAEVFGLAKNSTAPDTDGQGNPQGYFVVLTGDKFLTKTSPTILRTPVLGETSQACRLQFFYHFNVKGGVLEVFISQRFGEKSKRFSQKTSTGKKWQFASVSIGNYPPGKMIEFQGDSGMVTYRNQVQDIAIDSINYINCDPTKVYTESLNCTFDLDECGWYPDNGVTNATWTRAKTLRGYKYGPKSDHTGRKGYFMFVLGAGVLKKGDKAHLVSLRQGPTNQRCFNFWYHMYGEDVGTLKIITRIDKDNTTIWSKTGSQGNSWKQGARTIRSTEPYQIVIESVIGSFPSPVIAIDDIEIYEDVCPHPDPCFSNPCKNDGVCTIINNTDYLCECKQPFSGNHCERHPCHSSPCLNDGTCIAVENNYGCVCDEPFYGRHCENGPCTPSPCKNAEIDTTQADTTISDRITTGSVTTNKTECYCGENSVSCRLDVRGNKLCFCKKGYDQRRGTDICSRTCQLNADCRNDGFCDRDGPGYFCLCPEPFIGDRCELDVCNSVRFECRSKGAECMYALMKPVFMEHANLPATTVLFMYAIVMTDIMKTLRKCPGYAV</sequence>
<protein>
    <submittedName>
        <fullName evidence="10">Uncharacterized protein</fullName>
    </submittedName>
</protein>
<gene>
    <name evidence="10" type="ORF">JTE90_006431</name>
</gene>
<evidence type="ECO:0000256" key="6">
    <source>
        <dbReference type="PROSITE-ProRule" id="PRU00076"/>
    </source>
</evidence>
<evidence type="ECO:0000256" key="1">
    <source>
        <dbReference type="ARBA" id="ARBA00022536"/>
    </source>
</evidence>
<keyword evidence="4 6" id="KW-1015">Disulfide bond</keyword>
<dbReference type="PANTHER" id="PTHR23282:SF101">
    <property type="entry name" value="MAM DOMAIN-CONTAINING PROTEIN"/>
    <property type="match status" value="1"/>
</dbReference>
<dbReference type="SUPFAM" id="SSF57196">
    <property type="entry name" value="EGF/Laminin"/>
    <property type="match status" value="3"/>
</dbReference>
<dbReference type="CDD" id="cd00054">
    <property type="entry name" value="EGF_CA"/>
    <property type="match status" value="3"/>
</dbReference>
<feature type="domain" description="MAM" evidence="9">
    <location>
        <begin position="37"/>
        <end position="203"/>
    </location>
</feature>
<evidence type="ECO:0000256" key="5">
    <source>
        <dbReference type="ARBA" id="ARBA00023180"/>
    </source>
</evidence>
<evidence type="ECO:0000256" key="2">
    <source>
        <dbReference type="ARBA" id="ARBA00022729"/>
    </source>
</evidence>
<evidence type="ECO:0000313" key="10">
    <source>
        <dbReference type="EMBL" id="KAG8175088.1"/>
    </source>
</evidence>
<keyword evidence="3" id="KW-0677">Repeat</keyword>
<evidence type="ECO:0000256" key="4">
    <source>
        <dbReference type="ARBA" id="ARBA00023157"/>
    </source>
</evidence>
<dbReference type="EMBL" id="JAFNEN010001079">
    <property type="protein sequence ID" value="KAG8175088.1"/>
    <property type="molecule type" value="Genomic_DNA"/>
</dbReference>
<evidence type="ECO:0000259" key="9">
    <source>
        <dbReference type="PROSITE" id="PS50060"/>
    </source>
</evidence>
<comment type="caution">
    <text evidence="10">The sequence shown here is derived from an EMBL/GenBank/DDBJ whole genome shotgun (WGS) entry which is preliminary data.</text>
</comment>
<dbReference type="PANTHER" id="PTHR23282">
    <property type="entry name" value="APICAL ENDOSOMAL GLYCOPROTEIN PRECURSOR"/>
    <property type="match status" value="1"/>
</dbReference>
<feature type="domain" description="MAM" evidence="9">
    <location>
        <begin position="211"/>
        <end position="368"/>
    </location>
</feature>
<feature type="disulfide bond" evidence="6">
    <location>
        <begin position="431"/>
        <end position="440"/>
    </location>
</feature>
<comment type="caution">
    <text evidence="6">Lacks conserved residue(s) required for the propagation of feature annotation.</text>
</comment>
<dbReference type="GO" id="GO:0016020">
    <property type="term" value="C:membrane"/>
    <property type="evidence" value="ECO:0007669"/>
    <property type="project" value="InterPro"/>
</dbReference>
<reference evidence="10 11" key="1">
    <citation type="journal article" date="2022" name="Nat. Ecol. Evol.">
        <title>A masculinizing supergene underlies an exaggerated male reproductive morph in a spider.</title>
        <authorList>
            <person name="Hendrickx F."/>
            <person name="De Corte Z."/>
            <person name="Sonet G."/>
            <person name="Van Belleghem S.M."/>
            <person name="Kostlbacher S."/>
            <person name="Vangestel C."/>
        </authorList>
    </citation>
    <scope>NUCLEOTIDE SEQUENCE [LARGE SCALE GENOMIC DNA]</scope>
    <source>
        <strain evidence="10">W744_W776</strain>
    </source>
</reference>